<evidence type="ECO:0000259" key="8">
    <source>
        <dbReference type="Pfam" id="PF00892"/>
    </source>
</evidence>
<dbReference type="InterPro" id="IPR050638">
    <property type="entry name" value="AA-Vitamin_Transporters"/>
</dbReference>
<evidence type="ECO:0000256" key="5">
    <source>
        <dbReference type="ARBA" id="ARBA00023136"/>
    </source>
</evidence>
<name>A0AAE9L496_9BURK</name>
<feature type="region of interest" description="Disordered" evidence="6">
    <location>
        <begin position="293"/>
        <end position="324"/>
    </location>
</feature>
<feature type="transmembrane region" description="Helical" evidence="7">
    <location>
        <begin position="68"/>
        <end position="86"/>
    </location>
</feature>
<keyword evidence="4 7" id="KW-1133">Transmembrane helix</keyword>
<dbReference type="Gene3D" id="1.10.3730.20">
    <property type="match status" value="1"/>
</dbReference>
<evidence type="ECO:0000256" key="6">
    <source>
        <dbReference type="SAM" id="MobiDB-lite"/>
    </source>
</evidence>
<feature type="transmembrane region" description="Helical" evidence="7">
    <location>
        <begin position="157"/>
        <end position="177"/>
    </location>
</feature>
<protein>
    <submittedName>
        <fullName evidence="9">DMT family transporter</fullName>
    </submittedName>
</protein>
<gene>
    <name evidence="9" type="ORF">M5D45_23920</name>
</gene>
<proteinExistence type="inferred from homology"/>
<evidence type="ECO:0000256" key="1">
    <source>
        <dbReference type="ARBA" id="ARBA00004141"/>
    </source>
</evidence>
<evidence type="ECO:0000313" key="9">
    <source>
        <dbReference type="EMBL" id="URF06179.1"/>
    </source>
</evidence>
<feature type="domain" description="EamA" evidence="8">
    <location>
        <begin position="160"/>
        <end position="290"/>
    </location>
</feature>
<dbReference type="GO" id="GO:0016020">
    <property type="term" value="C:membrane"/>
    <property type="evidence" value="ECO:0007669"/>
    <property type="project" value="UniProtKB-SubCell"/>
</dbReference>
<feature type="transmembrane region" description="Helical" evidence="7">
    <location>
        <begin position="221"/>
        <end position="243"/>
    </location>
</feature>
<evidence type="ECO:0000256" key="4">
    <source>
        <dbReference type="ARBA" id="ARBA00022989"/>
    </source>
</evidence>
<sequence length="324" mass="33065">MRGSHSAIVAAALTGILVGAAMVSTRAVSADASPATLAFLRYLIGLCVLAGPAWLGTRTPTRFAWKDAAVLAALGVFQFAVLIVLLNHALGVLSAATCALVFSTMPLFTMLLAVLSGQEAFSLPKLTGLVCAVSGVAVLLHGAPLGGTAGVGGGTHLGAMAALIGATVIGAVCSLLVRPLLQCYPALPTSVLAMCAAVVFLLALCATTGQPLWPSLSSTQWGHVAFIGLSSGVGYFCWLWALTRLEASRVVGFQALGPVTAAVLELLVGRQWPSWSLLMSIALVVSGLLITQQGRRPSGSGARRQPGLLEEGADHAGPGRRPAP</sequence>
<dbReference type="KEGG" id="ccam:M5D45_23920"/>
<dbReference type="Proteomes" id="UP001056132">
    <property type="component" value="Chromosome 2"/>
</dbReference>
<reference evidence="9" key="1">
    <citation type="journal article" date="2022" name="Microbiol. Resour. Announc.">
        <title>Genome Sequence of Cupriavidus campinensis Strain G5, a Member of a Bacterial Consortium Capable of Polyethylene Degradation.</title>
        <authorList>
            <person name="Schneider B."/>
            <person name="Pfeiffer F."/>
            <person name="Dyall-Smith M."/>
            <person name="Kunte H.J."/>
        </authorList>
    </citation>
    <scope>NUCLEOTIDE SEQUENCE</scope>
    <source>
        <strain evidence="9">G5</strain>
    </source>
</reference>
<comment type="subcellular location">
    <subcellularLocation>
        <location evidence="1">Membrane</location>
        <topology evidence="1">Multi-pass membrane protein</topology>
    </subcellularLocation>
</comment>
<dbReference type="AlphaFoldDB" id="A0AAE9L496"/>
<comment type="similarity">
    <text evidence="2">Belongs to the EamA transporter family.</text>
</comment>
<feature type="transmembrane region" description="Helical" evidence="7">
    <location>
        <begin position="189"/>
        <end position="209"/>
    </location>
</feature>
<dbReference type="InterPro" id="IPR037185">
    <property type="entry name" value="EmrE-like"/>
</dbReference>
<keyword evidence="5 7" id="KW-0472">Membrane</keyword>
<dbReference type="EMBL" id="CP097331">
    <property type="protein sequence ID" value="URF06179.1"/>
    <property type="molecule type" value="Genomic_DNA"/>
</dbReference>
<feature type="transmembrane region" description="Helical" evidence="7">
    <location>
        <begin position="39"/>
        <end position="56"/>
    </location>
</feature>
<feature type="domain" description="EamA" evidence="8">
    <location>
        <begin position="6"/>
        <end position="139"/>
    </location>
</feature>
<dbReference type="PANTHER" id="PTHR32322">
    <property type="entry name" value="INNER MEMBRANE TRANSPORTER"/>
    <property type="match status" value="1"/>
</dbReference>
<evidence type="ECO:0000256" key="2">
    <source>
        <dbReference type="ARBA" id="ARBA00007362"/>
    </source>
</evidence>
<feature type="transmembrane region" description="Helical" evidence="7">
    <location>
        <begin position="250"/>
        <end position="268"/>
    </location>
</feature>
<feature type="transmembrane region" description="Helical" evidence="7">
    <location>
        <begin position="274"/>
        <end position="291"/>
    </location>
</feature>
<dbReference type="SUPFAM" id="SSF103481">
    <property type="entry name" value="Multidrug resistance efflux transporter EmrE"/>
    <property type="match status" value="2"/>
</dbReference>
<reference evidence="9" key="2">
    <citation type="submission" date="2022-05" db="EMBL/GenBank/DDBJ databases">
        <authorList>
            <person name="Kunte H.-J."/>
        </authorList>
    </citation>
    <scope>NUCLEOTIDE SEQUENCE</scope>
    <source>
        <strain evidence="9">G5</strain>
    </source>
</reference>
<evidence type="ECO:0000313" key="10">
    <source>
        <dbReference type="Proteomes" id="UP001056132"/>
    </source>
</evidence>
<evidence type="ECO:0000256" key="7">
    <source>
        <dbReference type="SAM" id="Phobius"/>
    </source>
</evidence>
<feature type="transmembrane region" description="Helical" evidence="7">
    <location>
        <begin position="92"/>
        <end position="114"/>
    </location>
</feature>
<dbReference type="RefSeq" id="WP_250025402.1">
    <property type="nucleotide sequence ID" value="NZ_CP097331.1"/>
</dbReference>
<dbReference type="InterPro" id="IPR000620">
    <property type="entry name" value="EamA_dom"/>
</dbReference>
<evidence type="ECO:0000256" key="3">
    <source>
        <dbReference type="ARBA" id="ARBA00022692"/>
    </source>
</evidence>
<accession>A0AAE9L496</accession>
<dbReference type="PANTHER" id="PTHR32322:SF2">
    <property type="entry name" value="EAMA DOMAIN-CONTAINING PROTEIN"/>
    <property type="match status" value="1"/>
</dbReference>
<dbReference type="Pfam" id="PF00892">
    <property type="entry name" value="EamA"/>
    <property type="match status" value="2"/>
</dbReference>
<organism evidence="9 10">
    <name type="scientific">Cupriavidus campinensis</name>
    <dbReference type="NCBI Taxonomy" id="151783"/>
    <lineage>
        <taxon>Bacteria</taxon>
        <taxon>Pseudomonadati</taxon>
        <taxon>Pseudomonadota</taxon>
        <taxon>Betaproteobacteria</taxon>
        <taxon>Burkholderiales</taxon>
        <taxon>Burkholderiaceae</taxon>
        <taxon>Cupriavidus</taxon>
    </lineage>
</organism>
<keyword evidence="3 7" id="KW-0812">Transmembrane</keyword>
<feature type="transmembrane region" description="Helical" evidence="7">
    <location>
        <begin position="126"/>
        <end position="145"/>
    </location>
</feature>